<evidence type="ECO:0000256" key="2">
    <source>
        <dbReference type="ARBA" id="ARBA00023125"/>
    </source>
</evidence>
<dbReference type="KEGG" id="tvl:FAZ95_31480"/>
<evidence type="ECO:0000256" key="4">
    <source>
        <dbReference type="PROSITE-ProRule" id="PRU00335"/>
    </source>
</evidence>
<dbReference type="Proteomes" id="UP000298656">
    <property type="component" value="Chromosome 2"/>
</dbReference>
<accession>A0A4P8J0W7</accession>
<reference evidence="6 7" key="1">
    <citation type="submission" date="2019-05" db="EMBL/GenBank/DDBJ databases">
        <title>Burkholderia sp. DHOD12, isolated from subtropical forest soil.</title>
        <authorList>
            <person name="Gao Z.-H."/>
            <person name="Qiu L.-H."/>
        </authorList>
    </citation>
    <scope>NUCLEOTIDE SEQUENCE [LARGE SCALE GENOMIC DNA]</scope>
    <source>
        <strain evidence="6 7">DHOD12</strain>
    </source>
</reference>
<dbReference type="SUPFAM" id="SSF48498">
    <property type="entry name" value="Tetracyclin repressor-like, C-terminal domain"/>
    <property type="match status" value="1"/>
</dbReference>
<dbReference type="PANTHER" id="PTHR30055:SF234">
    <property type="entry name" value="HTH-TYPE TRANSCRIPTIONAL REGULATOR BETI"/>
    <property type="match status" value="1"/>
</dbReference>
<dbReference type="InterPro" id="IPR001647">
    <property type="entry name" value="HTH_TetR"/>
</dbReference>
<keyword evidence="2 4" id="KW-0238">DNA-binding</keyword>
<dbReference type="InterPro" id="IPR009057">
    <property type="entry name" value="Homeodomain-like_sf"/>
</dbReference>
<dbReference type="Pfam" id="PF00440">
    <property type="entry name" value="TetR_N"/>
    <property type="match status" value="1"/>
</dbReference>
<sequence>MTNAHRRQKQPELVRKELLAVTLQILVDEGPHAVTLDAVSRRAGVTKGGLQHHFRSKQALLDALCDQVLDDFQTRYELALLAEPDTPGKHARAYVRLGFDSGNDPEQVRMQRAIASLALTWPPCRERWSEFVQAAIKADGPGKDAANRLLLCRLASDGFWYSQMLDTYAIGKTRKKALLNALLALCE</sequence>
<dbReference type="InterPro" id="IPR036271">
    <property type="entry name" value="Tet_transcr_reg_TetR-rel_C_sf"/>
</dbReference>
<dbReference type="OrthoDB" id="9809772at2"/>
<keyword evidence="1" id="KW-0805">Transcription regulation</keyword>
<dbReference type="EMBL" id="CP040078">
    <property type="protein sequence ID" value="QCP53563.1"/>
    <property type="molecule type" value="Genomic_DNA"/>
</dbReference>
<dbReference type="RefSeq" id="WP_137336333.1">
    <property type="nucleotide sequence ID" value="NZ_CP040078.1"/>
</dbReference>
<evidence type="ECO:0000313" key="6">
    <source>
        <dbReference type="EMBL" id="QCP53563.1"/>
    </source>
</evidence>
<feature type="DNA-binding region" description="H-T-H motif" evidence="4">
    <location>
        <begin position="35"/>
        <end position="54"/>
    </location>
</feature>
<dbReference type="GO" id="GO:0000976">
    <property type="term" value="F:transcription cis-regulatory region binding"/>
    <property type="evidence" value="ECO:0007669"/>
    <property type="project" value="TreeGrafter"/>
</dbReference>
<feature type="domain" description="HTH tetR-type" evidence="5">
    <location>
        <begin position="12"/>
        <end position="72"/>
    </location>
</feature>
<dbReference type="PROSITE" id="PS50977">
    <property type="entry name" value="HTH_TETR_2"/>
    <property type="match status" value="1"/>
</dbReference>
<name>A0A4P8J0W7_9BURK</name>
<dbReference type="InterPro" id="IPR041479">
    <property type="entry name" value="TetR_CgmR_C"/>
</dbReference>
<evidence type="ECO:0000256" key="1">
    <source>
        <dbReference type="ARBA" id="ARBA00023015"/>
    </source>
</evidence>
<proteinExistence type="predicted"/>
<protein>
    <submittedName>
        <fullName evidence="6">TetR/AcrR family transcriptional regulator</fullName>
    </submittedName>
</protein>
<keyword evidence="3" id="KW-0804">Transcription</keyword>
<dbReference type="Pfam" id="PF17937">
    <property type="entry name" value="TetR_C_28"/>
    <property type="match status" value="1"/>
</dbReference>
<evidence type="ECO:0000313" key="7">
    <source>
        <dbReference type="Proteomes" id="UP000298656"/>
    </source>
</evidence>
<dbReference type="PANTHER" id="PTHR30055">
    <property type="entry name" value="HTH-TYPE TRANSCRIPTIONAL REGULATOR RUTR"/>
    <property type="match status" value="1"/>
</dbReference>
<dbReference type="AlphaFoldDB" id="A0A4P8J0W7"/>
<organism evidence="6 7">
    <name type="scientific">Trinickia violacea</name>
    <dbReference type="NCBI Taxonomy" id="2571746"/>
    <lineage>
        <taxon>Bacteria</taxon>
        <taxon>Pseudomonadati</taxon>
        <taxon>Pseudomonadota</taxon>
        <taxon>Betaproteobacteria</taxon>
        <taxon>Burkholderiales</taxon>
        <taxon>Burkholderiaceae</taxon>
        <taxon>Trinickia</taxon>
    </lineage>
</organism>
<evidence type="ECO:0000259" key="5">
    <source>
        <dbReference type="PROSITE" id="PS50977"/>
    </source>
</evidence>
<dbReference type="PRINTS" id="PR00455">
    <property type="entry name" value="HTHTETR"/>
</dbReference>
<dbReference type="InterPro" id="IPR050109">
    <property type="entry name" value="HTH-type_TetR-like_transc_reg"/>
</dbReference>
<gene>
    <name evidence="6" type="ORF">FAZ95_31480</name>
</gene>
<keyword evidence="7" id="KW-1185">Reference proteome</keyword>
<evidence type="ECO:0000256" key="3">
    <source>
        <dbReference type="ARBA" id="ARBA00023163"/>
    </source>
</evidence>
<dbReference type="GO" id="GO:0003700">
    <property type="term" value="F:DNA-binding transcription factor activity"/>
    <property type="evidence" value="ECO:0007669"/>
    <property type="project" value="TreeGrafter"/>
</dbReference>
<dbReference type="SUPFAM" id="SSF46689">
    <property type="entry name" value="Homeodomain-like"/>
    <property type="match status" value="1"/>
</dbReference>
<dbReference type="Gene3D" id="1.10.357.10">
    <property type="entry name" value="Tetracycline Repressor, domain 2"/>
    <property type="match status" value="1"/>
</dbReference>